<proteinExistence type="predicted"/>
<keyword evidence="1" id="KW-0472">Membrane</keyword>
<gene>
    <name evidence="2" type="ORF">EV191_10125</name>
</gene>
<accession>A0A4R2R9L0</accession>
<keyword evidence="1" id="KW-0812">Transmembrane</keyword>
<reference evidence="2 3" key="1">
    <citation type="submission" date="2019-03" db="EMBL/GenBank/DDBJ databases">
        <title>Genomic Encyclopedia of Type Strains, Phase IV (KMG-IV): sequencing the most valuable type-strain genomes for metagenomic binning, comparative biology and taxonomic classification.</title>
        <authorList>
            <person name="Goeker M."/>
        </authorList>
    </citation>
    <scope>NUCLEOTIDE SEQUENCE [LARGE SCALE GENOMIC DNA]</scope>
    <source>
        <strain evidence="2 3">DSM 45765</strain>
    </source>
</reference>
<evidence type="ECO:0000313" key="2">
    <source>
        <dbReference type="EMBL" id="TCP56085.1"/>
    </source>
</evidence>
<sequence>MSCVVVAGHSVGRSGTIDSVAGSDADDRADKLSLLLIVITVVSALVVVGVWLIGPGLLGLGNDAQTRTVTATVTEPAPCGSPDASETVELTLDGEQREAVYSACGHREGEERQVAVPIQPGPGQLEVFDASAEAGQGGLGRPVSLALLALSCVGGGLFANAMATKGARSRAKPNTA</sequence>
<protein>
    <submittedName>
        <fullName evidence="2">Uncharacterized protein</fullName>
    </submittedName>
</protein>
<keyword evidence="1" id="KW-1133">Transmembrane helix</keyword>
<feature type="transmembrane region" description="Helical" evidence="1">
    <location>
        <begin position="143"/>
        <end position="163"/>
    </location>
</feature>
<dbReference type="EMBL" id="SLXQ01000001">
    <property type="protein sequence ID" value="TCP56085.1"/>
    <property type="molecule type" value="Genomic_DNA"/>
</dbReference>
<comment type="caution">
    <text evidence="2">The sequence shown here is derived from an EMBL/GenBank/DDBJ whole genome shotgun (WGS) entry which is preliminary data.</text>
</comment>
<feature type="transmembrane region" description="Helical" evidence="1">
    <location>
        <begin position="32"/>
        <end position="53"/>
    </location>
</feature>
<name>A0A4R2R9L0_9PSEU</name>
<keyword evidence="3" id="KW-1185">Reference proteome</keyword>
<organism evidence="2 3">
    <name type="scientific">Tamaricihabitans halophyticus</name>
    <dbReference type="NCBI Taxonomy" id="1262583"/>
    <lineage>
        <taxon>Bacteria</taxon>
        <taxon>Bacillati</taxon>
        <taxon>Actinomycetota</taxon>
        <taxon>Actinomycetes</taxon>
        <taxon>Pseudonocardiales</taxon>
        <taxon>Pseudonocardiaceae</taxon>
        <taxon>Tamaricihabitans</taxon>
    </lineage>
</organism>
<evidence type="ECO:0000313" key="3">
    <source>
        <dbReference type="Proteomes" id="UP000294911"/>
    </source>
</evidence>
<evidence type="ECO:0000256" key="1">
    <source>
        <dbReference type="SAM" id="Phobius"/>
    </source>
</evidence>
<dbReference type="AlphaFoldDB" id="A0A4R2R9L0"/>
<dbReference type="Proteomes" id="UP000294911">
    <property type="component" value="Unassembled WGS sequence"/>
</dbReference>